<dbReference type="Proteomes" id="UP000013827">
    <property type="component" value="Unassembled WGS sequence"/>
</dbReference>
<protein>
    <submittedName>
        <fullName evidence="7">Uncharacterized protein</fullName>
    </submittedName>
</protein>
<dbReference type="PANTHER" id="PTHR31645:SF0">
    <property type="entry name" value="OLIGOPEPTIDE TRANSPORTER YGL114W-RELATED"/>
    <property type="match status" value="1"/>
</dbReference>
<dbReference type="InterPro" id="IPR045035">
    <property type="entry name" value="YSL-like"/>
</dbReference>
<keyword evidence="2" id="KW-0813">Transport</keyword>
<name>A0A0D3K393_EMIH1</name>
<evidence type="ECO:0000256" key="2">
    <source>
        <dbReference type="ARBA" id="ARBA00022448"/>
    </source>
</evidence>
<reference evidence="7" key="2">
    <citation type="submission" date="2024-10" db="UniProtKB">
        <authorList>
            <consortium name="EnsemblProtists"/>
        </authorList>
    </citation>
    <scope>IDENTIFICATION</scope>
</reference>
<dbReference type="AlphaFoldDB" id="A0A0D3K393"/>
<feature type="transmembrane region" description="Helical" evidence="6">
    <location>
        <begin position="136"/>
        <end position="158"/>
    </location>
</feature>
<dbReference type="PANTHER" id="PTHR31645">
    <property type="entry name" value="OLIGOPEPTIDE TRANSPORTER YGL114W-RELATED"/>
    <property type="match status" value="1"/>
</dbReference>
<evidence type="ECO:0000256" key="3">
    <source>
        <dbReference type="ARBA" id="ARBA00022692"/>
    </source>
</evidence>
<evidence type="ECO:0000256" key="5">
    <source>
        <dbReference type="ARBA" id="ARBA00023136"/>
    </source>
</evidence>
<accession>A0A0D3K393</accession>
<dbReference type="GeneID" id="17275501"/>
<feature type="transmembrane region" description="Helical" evidence="6">
    <location>
        <begin position="102"/>
        <end position="124"/>
    </location>
</feature>
<keyword evidence="8" id="KW-1185">Reference proteome</keyword>
<reference evidence="8" key="1">
    <citation type="journal article" date="2013" name="Nature">
        <title>Pan genome of the phytoplankton Emiliania underpins its global distribution.</title>
        <authorList>
            <person name="Read B.A."/>
            <person name="Kegel J."/>
            <person name="Klute M.J."/>
            <person name="Kuo A."/>
            <person name="Lefebvre S.C."/>
            <person name="Maumus F."/>
            <person name="Mayer C."/>
            <person name="Miller J."/>
            <person name="Monier A."/>
            <person name="Salamov A."/>
            <person name="Young J."/>
            <person name="Aguilar M."/>
            <person name="Claverie J.M."/>
            <person name="Frickenhaus S."/>
            <person name="Gonzalez K."/>
            <person name="Herman E.K."/>
            <person name="Lin Y.C."/>
            <person name="Napier J."/>
            <person name="Ogata H."/>
            <person name="Sarno A.F."/>
            <person name="Shmutz J."/>
            <person name="Schroeder D."/>
            <person name="de Vargas C."/>
            <person name="Verret F."/>
            <person name="von Dassow P."/>
            <person name="Valentin K."/>
            <person name="Van de Peer Y."/>
            <person name="Wheeler G."/>
            <person name="Dacks J.B."/>
            <person name="Delwiche C.F."/>
            <person name="Dyhrman S.T."/>
            <person name="Glockner G."/>
            <person name="John U."/>
            <person name="Richards T."/>
            <person name="Worden A.Z."/>
            <person name="Zhang X."/>
            <person name="Grigoriev I.V."/>
            <person name="Allen A.E."/>
            <person name="Bidle K."/>
            <person name="Borodovsky M."/>
            <person name="Bowler C."/>
            <person name="Brownlee C."/>
            <person name="Cock J.M."/>
            <person name="Elias M."/>
            <person name="Gladyshev V.N."/>
            <person name="Groth M."/>
            <person name="Guda C."/>
            <person name="Hadaegh A."/>
            <person name="Iglesias-Rodriguez M.D."/>
            <person name="Jenkins J."/>
            <person name="Jones B.M."/>
            <person name="Lawson T."/>
            <person name="Leese F."/>
            <person name="Lindquist E."/>
            <person name="Lobanov A."/>
            <person name="Lomsadze A."/>
            <person name="Malik S.B."/>
            <person name="Marsh M.E."/>
            <person name="Mackinder L."/>
            <person name="Mock T."/>
            <person name="Mueller-Roeber B."/>
            <person name="Pagarete A."/>
            <person name="Parker M."/>
            <person name="Probert I."/>
            <person name="Quesneville H."/>
            <person name="Raines C."/>
            <person name="Rensing S.A."/>
            <person name="Riano-Pachon D.M."/>
            <person name="Richier S."/>
            <person name="Rokitta S."/>
            <person name="Shiraiwa Y."/>
            <person name="Soanes D.M."/>
            <person name="van der Giezen M."/>
            <person name="Wahlund T.M."/>
            <person name="Williams B."/>
            <person name="Wilson W."/>
            <person name="Wolfe G."/>
            <person name="Wurch L.L."/>
        </authorList>
    </citation>
    <scope>NUCLEOTIDE SEQUENCE</scope>
</reference>
<dbReference type="STRING" id="2903.R1D4B8"/>
<dbReference type="Pfam" id="PF03169">
    <property type="entry name" value="OPT"/>
    <property type="match status" value="1"/>
</dbReference>
<evidence type="ECO:0000256" key="1">
    <source>
        <dbReference type="ARBA" id="ARBA00004141"/>
    </source>
</evidence>
<dbReference type="HOGENOM" id="CLU_1558154_0_0_1"/>
<dbReference type="KEGG" id="ehx:EMIHUDRAFT_233211"/>
<dbReference type="GO" id="GO:0016020">
    <property type="term" value="C:membrane"/>
    <property type="evidence" value="ECO:0007669"/>
    <property type="project" value="UniProtKB-SubCell"/>
</dbReference>
<keyword evidence="4 6" id="KW-1133">Transmembrane helix</keyword>
<keyword evidence="5 6" id="KW-0472">Membrane</keyword>
<dbReference type="InterPro" id="IPR004813">
    <property type="entry name" value="OPT"/>
</dbReference>
<dbReference type="RefSeq" id="XP_005782657.1">
    <property type="nucleotide sequence ID" value="XM_005782600.1"/>
</dbReference>
<evidence type="ECO:0000313" key="8">
    <source>
        <dbReference type="Proteomes" id="UP000013827"/>
    </source>
</evidence>
<organism evidence="7 8">
    <name type="scientific">Emiliania huxleyi (strain CCMP1516)</name>
    <dbReference type="NCBI Taxonomy" id="280463"/>
    <lineage>
        <taxon>Eukaryota</taxon>
        <taxon>Haptista</taxon>
        <taxon>Haptophyta</taxon>
        <taxon>Prymnesiophyceae</taxon>
        <taxon>Isochrysidales</taxon>
        <taxon>Noelaerhabdaceae</taxon>
        <taxon>Emiliania</taxon>
    </lineage>
</organism>
<sequence length="172" mass="17762">MAGAICGCFITPACFTIVNMAYEIPSEDGALPAPPASTSFSVGSCNTPLAYAPPRHLQGIYGPIYRITLVINTIHKILDLCGCRETMPILTTLIPLPMASGIGFLIPASCSLEMCIGGTLALYWETFSPELGKMKNFIAAGFIAGGGVTGLTQVVIALSGGAPPMTVSFGAS</sequence>
<evidence type="ECO:0000313" key="7">
    <source>
        <dbReference type="EnsemblProtists" id="EOD30228"/>
    </source>
</evidence>
<evidence type="ECO:0000256" key="4">
    <source>
        <dbReference type="ARBA" id="ARBA00022989"/>
    </source>
</evidence>
<proteinExistence type="predicted"/>
<keyword evidence="3 6" id="KW-0812">Transmembrane</keyword>
<evidence type="ECO:0000256" key="6">
    <source>
        <dbReference type="SAM" id="Phobius"/>
    </source>
</evidence>
<comment type="subcellular location">
    <subcellularLocation>
        <location evidence="1">Membrane</location>
        <topology evidence="1">Multi-pass membrane protein</topology>
    </subcellularLocation>
</comment>
<dbReference type="EnsemblProtists" id="EOD30228">
    <property type="protein sequence ID" value="EOD30228"/>
    <property type="gene ID" value="EMIHUDRAFT_233211"/>
</dbReference>
<dbReference type="PaxDb" id="2903-EOD30228"/>
<dbReference type="OMA" id="DSHVIHI"/>
<dbReference type="GO" id="GO:0035673">
    <property type="term" value="F:oligopeptide transmembrane transporter activity"/>
    <property type="evidence" value="ECO:0007669"/>
    <property type="project" value="InterPro"/>
</dbReference>